<evidence type="ECO:0000313" key="1">
    <source>
        <dbReference type="EMBL" id="CAK9013858.1"/>
    </source>
</evidence>
<sequence>VKDLLSAPPAEMVLIQHSHLAIGQRYIHADFDQKVFTFKTMEDQAIFHQLFVEPIKQMIAAKKGQVFSDYLEAYVQTIVPEACLERSGSAELSFSLHPSGVYTSKKVKKGDLQLYPLGIAQLVKAEYVGKIKGIRLKYEGIRFQLSTYKQLSSF</sequence>
<name>A0ABP0JHG3_9DINO</name>
<organism evidence="1 2">
    <name type="scientific">Durusdinium trenchii</name>
    <dbReference type="NCBI Taxonomy" id="1381693"/>
    <lineage>
        <taxon>Eukaryota</taxon>
        <taxon>Sar</taxon>
        <taxon>Alveolata</taxon>
        <taxon>Dinophyceae</taxon>
        <taxon>Suessiales</taxon>
        <taxon>Symbiodiniaceae</taxon>
        <taxon>Durusdinium</taxon>
    </lineage>
</organism>
<evidence type="ECO:0000313" key="2">
    <source>
        <dbReference type="Proteomes" id="UP001642484"/>
    </source>
</evidence>
<gene>
    <name evidence="1" type="ORF">CCMP2556_LOCUS11460</name>
</gene>
<accession>A0ABP0JHG3</accession>
<keyword evidence="2" id="KW-1185">Reference proteome</keyword>
<dbReference type="Proteomes" id="UP001642484">
    <property type="component" value="Unassembled WGS sequence"/>
</dbReference>
<feature type="non-terminal residue" evidence="1">
    <location>
        <position position="1"/>
    </location>
</feature>
<comment type="caution">
    <text evidence="1">The sequence shown here is derived from an EMBL/GenBank/DDBJ whole genome shotgun (WGS) entry which is preliminary data.</text>
</comment>
<evidence type="ECO:0008006" key="3">
    <source>
        <dbReference type="Google" id="ProtNLM"/>
    </source>
</evidence>
<protein>
    <recommendedName>
        <fullName evidence="3">FACT complex subunit SSRP1</fullName>
    </recommendedName>
</protein>
<reference evidence="1 2" key="1">
    <citation type="submission" date="2024-02" db="EMBL/GenBank/DDBJ databases">
        <authorList>
            <person name="Chen Y."/>
            <person name="Shah S."/>
            <person name="Dougan E. K."/>
            <person name="Thang M."/>
            <person name="Chan C."/>
        </authorList>
    </citation>
    <scope>NUCLEOTIDE SEQUENCE [LARGE SCALE GENOMIC DNA]</scope>
</reference>
<dbReference type="EMBL" id="CAXAMN010005452">
    <property type="protein sequence ID" value="CAK9013858.1"/>
    <property type="molecule type" value="Genomic_DNA"/>
</dbReference>
<proteinExistence type="predicted"/>